<name>A0ACC3CVM4_9PEZI</name>
<evidence type="ECO:0000313" key="2">
    <source>
        <dbReference type="Proteomes" id="UP001186974"/>
    </source>
</evidence>
<protein>
    <submittedName>
        <fullName evidence="1">Uncharacterized protein</fullName>
    </submittedName>
</protein>
<dbReference type="Proteomes" id="UP001186974">
    <property type="component" value="Unassembled WGS sequence"/>
</dbReference>
<sequence>MGANVATVVCPLGPRVRSFVGRKDSTTPAVDGLLPDVHADADSLIQLFKDKTIHEHGLTALIGAHTTSQQLFVDPSRARDPQDSTPGVWDVLFYNQTVSDNVPQRVFKLPSDVALAAHPNIAPEWKKFITDPEDWNEDYAKEYVRLSLLGVDNINQLTECTKVLPPAIKTFNSPDSAIIKAWLKGRYDVLGKYLENGDLLTGIFALLGLSLN</sequence>
<gene>
    <name evidence="1" type="ORF">LTS18_014073</name>
</gene>
<keyword evidence="2" id="KW-1185">Reference proteome</keyword>
<evidence type="ECO:0000313" key="1">
    <source>
        <dbReference type="EMBL" id="KAK3045304.1"/>
    </source>
</evidence>
<reference evidence="1" key="1">
    <citation type="submission" date="2024-09" db="EMBL/GenBank/DDBJ databases">
        <title>Black Yeasts Isolated from many extreme environments.</title>
        <authorList>
            <person name="Coleine C."/>
            <person name="Stajich J.E."/>
            <person name="Selbmann L."/>
        </authorList>
    </citation>
    <scope>NUCLEOTIDE SEQUENCE</scope>
    <source>
        <strain evidence="1">CCFEE 5737</strain>
    </source>
</reference>
<comment type="caution">
    <text evidence="1">The sequence shown here is derived from an EMBL/GenBank/DDBJ whole genome shotgun (WGS) entry which is preliminary data.</text>
</comment>
<accession>A0ACC3CVM4</accession>
<proteinExistence type="predicted"/>
<dbReference type="EMBL" id="JAWDJW010010783">
    <property type="protein sequence ID" value="KAK3045304.1"/>
    <property type="molecule type" value="Genomic_DNA"/>
</dbReference>
<organism evidence="1 2">
    <name type="scientific">Coniosporium uncinatum</name>
    <dbReference type="NCBI Taxonomy" id="93489"/>
    <lineage>
        <taxon>Eukaryota</taxon>
        <taxon>Fungi</taxon>
        <taxon>Dikarya</taxon>
        <taxon>Ascomycota</taxon>
        <taxon>Pezizomycotina</taxon>
        <taxon>Dothideomycetes</taxon>
        <taxon>Dothideomycetes incertae sedis</taxon>
        <taxon>Coniosporium</taxon>
    </lineage>
</organism>